<dbReference type="InterPro" id="IPR011992">
    <property type="entry name" value="EF-hand-dom_pair"/>
</dbReference>
<keyword evidence="2" id="KW-0723">Serine/threonine-protein kinase</keyword>
<evidence type="ECO:0000256" key="6">
    <source>
        <dbReference type="ARBA" id="ARBA00022840"/>
    </source>
</evidence>
<dbReference type="CDD" id="cd00051">
    <property type="entry name" value="EFh"/>
    <property type="match status" value="2"/>
</dbReference>
<comment type="similarity">
    <text evidence="7">Belongs to the protein kinase superfamily. Ser/Thr protein kinase family. CDPK subfamily.</text>
</comment>
<dbReference type="Proteomes" id="UP001189429">
    <property type="component" value="Unassembled WGS sequence"/>
</dbReference>
<evidence type="ECO:0000256" key="8">
    <source>
        <dbReference type="SAM" id="MobiDB-lite"/>
    </source>
</evidence>
<feature type="compositionally biased region" description="Low complexity" evidence="8">
    <location>
        <begin position="1105"/>
        <end position="1132"/>
    </location>
</feature>
<keyword evidence="5" id="KW-0418">Kinase</keyword>
<feature type="region of interest" description="Disordered" evidence="8">
    <location>
        <begin position="55"/>
        <end position="77"/>
    </location>
</feature>
<feature type="domain" description="EF-hand" evidence="10">
    <location>
        <begin position="420"/>
        <end position="454"/>
    </location>
</feature>
<keyword evidence="3" id="KW-0808">Transferase</keyword>
<dbReference type="SMART" id="SM00220">
    <property type="entry name" value="S_TKc"/>
    <property type="match status" value="1"/>
</dbReference>
<evidence type="ECO:0000256" key="5">
    <source>
        <dbReference type="ARBA" id="ARBA00022777"/>
    </source>
</evidence>
<dbReference type="InterPro" id="IPR008271">
    <property type="entry name" value="Ser/Thr_kinase_AS"/>
</dbReference>
<comment type="caution">
    <text evidence="11">The sequence shown here is derived from an EMBL/GenBank/DDBJ whole genome shotgun (WGS) entry which is preliminary data.</text>
</comment>
<dbReference type="SMART" id="SM00054">
    <property type="entry name" value="EFh"/>
    <property type="match status" value="4"/>
</dbReference>
<evidence type="ECO:0000256" key="7">
    <source>
        <dbReference type="ARBA" id="ARBA00024334"/>
    </source>
</evidence>
<dbReference type="CDD" id="cd05117">
    <property type="entry name" value="STKc_CAMK"/>
    <property type="match status" value="1"/>
</dbReference>
<dbReference type="SUPFAM" id="SSF56112">
    <property type="entry name" value="Protein kinase-like (PK-like)"/>
    <property type="match status" value="1"/>
</dbReference>
<feature type="domain" description="EF-hand" evidence="10">
    <location>
        <begin position="491"/>
        <end position="526"/>
    </location>
</feature>
<evidence type="ECO:0000256" key="4">
    <source>
        <dbReference type="ARBA" id="ARBA00022741"/>
    </source>
</evidence>
<dbReference type="Gene3D" id="3.30.200.20">
    <property type="entry name" value="Phosphorylase Kinase, domain 1"/>
    <property type="match status" value="1"/>
</dbReference>
<dbReference type="InterPro" id="IPR050205">
    <property type="entry name" value="CDPK_Ser/Thr_kinases"/>
</dbReference>
<sequence>MWASQAADRLPPTPKFRIIFLWRHPPVLVLAPISKPPAAGRKVTVGASCSVAGDGRGASSGSNCDGRGRGAPASSYHLKSRGRSFSSVSNLGDRSRLECRAGKIAVSGRYHEQTVRIEDDYDIHDAVCGVGHGGQVHVATRRGLPRGRQRYAIKAFDIANASENSRKRWAEEVEVFLYMDHPHIARLYDVYDHGDKLYLAMELMEGGELFDRVVKQRALAELEAVDSTTQILWGSAVLHSHNVVHRDLKLENIVFDKQGSSILKLIDFGFSRIWEPGVNMDAELGTPGYMAPEVLSGSYTSQCDLWSVGVIVFTMLSGYAPFPGTRAEQKTNVKLGRFHMCPKRWAKVSRDAQEFTKSLLVVDPSRRLSAQSAMDHPWISRKREKMKLDSSVVKALREFVQASKFRRCCLEMIAWTLSSEERAKVLRYFRMMDQNKQGTITLTELQTALKHKFKVDDAEIQQIFNTMDTNNDREIHYSDFLAAMVSTHIDVGDHHLRVAFTKFDADCSGYITADNLREVLGDTFEGEMPGALLSEADLLHDGRVSYPEFAAFLRGDPLEGADDGLVLQRFDQAGGWSPLGRRRPRRAWPRPSFSCAWASPLAAKAPGLSPAQSPTKPRERAALTLLWLLPQQPRNGVSVTSVISARPLDLFKRHPDRFLIVGAGNVTTKKLEGTPEVQRLLGKPSSKAQRIVKAAEEARLPVPDTITEDHVAEEFRRLILADGTDSVYISSLCGRFLQRFKKPVTAIITCKPAEFLRRYPDIFVMTGGGNVGLREVLGPDAVSVPPPPPRVPKSLRDEQLLSGEALEQVELTHQVYSDIAAQIMQRARLEATVQMLQGVCRQVEQASFLALEEVVLGGAAGKGLPSAGSHAEIVIFVRQLPYKNFTQWLPHILETLVPVFESQLSGERAGKLKVERDHLQCLLPGGPELPGDVSVQIYISPVFKGREHLLECIRAAPPTERPFFYPALAKERNELVGNQSEQVKTLIWLMTWWSLKQNWTSALAGPSDWLVELAVVHACRQPGGVAGFDLAERVARVLEVFMNFESVKVLWAETGLALYESQRRIWRPLLSHQPLFMDPLNPYPRSPARDLGRSSWPRRSGLAATTPSSGRPRTSRRLLQTRTTRTTGLTGERWQRRR</sequence>
<dbReference type="EMBL" id="CAUYUJ010008668">
    <property type="protein sequence ID" value="CAK0824598.1"/>
    <property type="molecule type" value="Genomic_DNA"/>
</dbReference>
<keyword evidence="4" id="KW-0547">Nucleotide-binding</keyword>
<dbReference type="PANTHER" id="PTHR24349">
    <property type="entry name" value="SERINE/THREONINE-PROTEIN KINASE"/>
    <property type="match status" value="1"/>
</dbReference>
<protein>
    <recommendedName>
        <fullName evidence="13">Non-specific serine/threonine protein kinase</fullName>
    </recommendedName>
</protein>
<accession>A0ABN9S2T8</accession>
<dbReference type="InterPro" id="IPR002048">
    <property type="entry name" value="EF_hand_dom"/>
</dbReference>
<dbReference type="Gene3D" id="1.10.510.10">
    <property type="entry name" value="Transferase(Phosphotransferase) domain 1"/>
    <property type="match status" value="1"/>
</dbReference>
<gene>
    <name evidence="11" type="ORF">PCOR1329_LOCUS24972</name>
</gene>
<organism evidence="11 12">
    <name type="scientific">Prorocentrum cordatum</name>
    <dbReference type="NCBI Taxonomy" id="2364126"/>
    <lineage>
        <taxon>Eukaryota</taxon>
        <taxon>Sar</taxon>
        <taxon>Alveolata</taxon>
        <taxon>Dinophyceae</taxon>
        <taxon>Prorocentrales</taxon>
        <taxon>Prorocentraceae</taxon>
        <taxon>Prorocentrum</taxon>
    </lineage>
</organism>
<dbReference type="Gene3D" id="1.10.1410.20">
    <property type="entry name" value="2'-5'-oligoadenylate synthetase 1, domain 2"/>
    <property type="match status" value="1"/>
</dbReference>
<dbReference type="PROSITE" id="PS50222">
    <property type="entry name" value="EF_HAND_2"/>
    <property type="match status" value="3"/>
</dbReference>
<dbReference type="Pfam" id="PF00069">
    <property type="entry name" value="Pkinase"/>
    <property type="match status" value="1"/>
</dbReference>
<evidence type="ECO:0000256" key="3">
    <source>
        <dbReference type="ARBA" id="ARBA00022679"/>
    </source>
</evidence>
<keyword evidence="12" id="KW-1185">Reference proteome</keyword>
<dbReference type="PROSITE" id="PS50011">
    <property type="entry name" value="PROTEIN_KINASE_DOM"/>
    <property type="match status" value="1"/>
</dbReference>
<evidence type="ECO:0000256" key="2">
    <source>
        <dbReference type="ARBA" id="ARBA00022527"/>
    </source>
</evidence>
<dbReference type="Pfam" id="PF10421">
    <property type="entry name" value="OAS1_C"/>
    <property type="match status" value="1"/>
</dbReference>
<evidence type="ECO:0000313" key="11">
    <source>
        <dbReference type="EMBL" id="CAK0824598.1"/>
    </source>
</evidence>
<dbReference type="Gene3D" id="1.10.238.10">
    <property type="entry name" value="EF-hand"/>
    <property type="match status" value="2"/>
</dbReference>
<dbReference type="SUPFAM" id="SSF81631">
    <property type="entry name" value="PAP/OAS1 substrate-binding domain"/>
    <property type="match status" value="1"/>
</dbReference>
<feature type="region of interest" description="Disordered" evidence="8">
    <location>
        <begin position="1087"/>
        <end position="1138"/>
    </location>
</feature>
<evidence type="ECO:0008006" key="13">
    <source>
        <dbReference type="Google" id="ProtNLM"/>
    </source>
</evidence>
<comment type="cofactor">
    <cofactor evidence="1">
        <name>Mg(2+)</name>
        <dbReference type="ChEBI" id="CHEBI:18420"/>
    </cofactor>
</comment>
<feature type="domain" description="EF-hand" evidence="10">
    <location>
        <begin position="455"/>
        <end position="490"/>
    </location>
</feature>
<proteinExistence type="inferred from homology"/>
<name>A0ABN9S2T8_9DINO</name>
<dbReference type="Pfam" id="PF13499">
    <property type="entry name" value="EF-hand_7"/>
    <property type="match status" value="2"/>
</dbReference>
<keyword evidence="6" id="KW-0067">ATP-binding</keyword>
<evidence type="ECO:0000313" key="12">
    <source>
        <dbReference type="Proteomes" id="UP001189429"/>
    </source>
</evidence>
<dbReference type="InterPro" id="IPR011009">
    <property type="entry name" value="Kinase-like_dom_sf"/>
</dbReference>
<evidence type="ECO:0000259" key="10">
    <source>
        <dbReference type="PROSITE" id="PS50222"/>
    </source>
</evidence>
<feature type="domain" description="Protein kinase" evidence="9">
    <location>
        <begin position="122"/>
        <end position="379"/>
    </location>
</feature>
<dbReference type="SUPFAM" id="SSF47473">
    <property type="entry name" value="EF-hand"/>
    <property type="match status" value="1"/>
</dbReference>
<reference evidence="11" key="1">
    <citation type="submission" date="2023-10" db="EMBL/GenBank/DDBJ databases">
        <authorList>
            <person name="Chen Y."/>
            <person name="Shah S."/>
            <person name="Dougan E. K."/>
            <person name="Thang M."/>
            <person name="Chan C."/>
        </authorList>
    </citation>
    <scope>NUCLEOTIDE SEQUENCE [LARGE SCALE GENOMIC DNA]</scope>
</reference>
<dbReference type="InterPro" id="IPR018952">
    <property type="entry name" value="2-5-oligoAdlate_synth_1_dom2/C"/>
</dbReference>
<evidence type="ECO:0000259" key="9">
    <source>
        <dbReference type="PROSITE" id="PS50011"/>
    </source>
</evidence>
<dbReference type="InterPro" id="IPR000719">
    <property type="entry name" value="Prot_kinase_dom"/>
</dbReference>
<evidence type="ECO:0000256" key="1">
    <source>
        <dbReference type="ARBA" id="ARBA00001946"/>
    </source>
</evidence>
<dbReference type="PROSITE" id="PS00108">
    <property type="entry name" value="PROTEIN_KINASE_ST"/>
    <property type="match status" value="1"/>
</dbReference>